<feature type="chain" id="PRO_5020036970" description="Extrinsic protein in photosystem II" evidence="4">
    <location>
        <begin position="16"/>
        <end position="222"/>
    </location>
</feature>
<evidence type="ECO:0008006" key="7">
    <source>
        <dbReference type="Google" id="ProtNLM"/>
    </source>
</evidence>
<reference evidence="5 6" key="1">
    <citation type="submission" date="2019-01" db="EMBL/GenBank/DDBJ databases">
        <title>Nuclear Genome Assembly of the Microalgal Biofuel strain Nannochloropsis salina CCMP1776.</title>
        <authorList>
            <person name="Hovde B."/>
        </authorList>
    </citation>
    <scope>NUCLEOTIDE SEQUENCE [LARGE SCALE GENOMIC DNA]</scope>
    <source>
        <strain evidence="5 6">CCMP1776</strain>
    </source>
</reference>
<dbReference type="GO" id="GO:0019898">
    <property type="term" value="C:extrinsic component of membrane"/>
    <property type="evidence" value="ECO:0007669"/>
    <property type="project" value="InterPro"/>
</dbReference>
<dbReference type="EMBL" id="SDOX01000128">
    <property type="protein sequence ID" value="TFJ81258.1"/>
    <property type="molecule type" value="Genomic_DNA"/>
</dbReference>
<dbReference type="InterPro" id="IPR023222">
    <property type="entry name" value="PsbQ-like_dom_sf"/>
</dbReference>
<gene>
    <name evidence="5" type="ORF">NSK_007219</name>
</gene>
<name>A0A4D9CXP9_9STRA</name>
<evidence type="ECO:0000256" key="3">
    <source>
        <dbReference type="ARBA" id="ARBA00023136"/>
    </source>
</evidence>
<dbReference type="AlphaFoldDB" id="A0A4D9CXP9"/>
<dbReference type="OrthoDB" id="3566at2759"/>
<evidence type="ECO:0000256" key="4">
    <source>
        <dbReference type="SAM" id="SignalP"/>
    </source>
</evidence>
<evidence type="ECO:0000256" key="1">
    <source>
        <dbReference type="ARBA" id="ARBA00004370"/>
    </source>
</evidence>
<comment type="subcellular location">
    <subcellularLocation>
        <location evidence="1">Membrane</location>
    </subcellularLocation>
</comment>
<dbReference type="Proteomes" id="UP000355283">
    <property type="component" value="Unassembled WGS sequence"/>
</dbReference>
<dbReference type="InterPro" id="IPR008797">
    <property type="entry name" value="PSII_PsbQ"/>
</dbReference>
<dbReference type="Gene3D" id="1.20.120.290">
    <property type="entry name" value="Oxygen-evolving enhancer protein 3 (PsbQ), four-helix up-down bundle"/>
    <property type="match status" value="1"/>
</dbReference>
<proteinExistence type="predicted"/>
<protein>
    <recommendedName>
        <fullName evidence="7">Extrinsic protein in photosystem II</fullName>
    </recommendedName>
</protein>
<dbReference type="GO" id="GO:0009523">
    <property type="term" value="C:photosystem II"/>
    <property type="evidence" value="ECO:0007669"/>
    <property type="project" value="InterPro"/>
</dbReference>
<keyword evidence="2" id="KW-0793">Thylakoid</keyword>
<organism evidence="5 6">
    <name type="scientific">Nannochloropsis salina CCMP1776</name>
    <dbReference type="NCBI Taxonomy" id="1027361"/>
    <lineage>
        <taxon>Eukaryota</taxon>
        <taxon>Sar</taxon>
        <taxon>Stramenopiles</taxon>
        <taxon>Ochrophyta</taxon>
        <taxon>Eustigmatophyceae</taxon>
        <taxon>Eustigmatales</taxon>
        <taxon>Monodopsidaceae</taxon>
        <taxon>Microchloropsis</taxon>
        <taxon>Microchloropsis salina</taxon>
    </lineage>
</organism>
<comment type="caution">
    <text evidence="5">The sequence shown here is derived from an EMBL/GenBank/DDBJ whole genome shotgun (WGS) entry which is preliminary data.</text>
</comment>
<keyword evidence="3" id="KW-0472">Membrane</keyword>
<evidence type="ECO:0000313" key="6">
    <source>
        <dbReference type="Proteomes" id="UP000355283"/>
    </source>
</evidence>
<dbReference type="Pfam" id="PF05757">
    <property type="entry name" value="PsbQ"/>
    <property type="match status" value="1"/>
</dbReference>
<keyword evidence="6" id="KW-1185">Reference proteome</keyword>
<evidence type="ECO:0000313" key="5">
    <source>
        <dbReference type="EMBL" id="TFJ81258.1"/>
    </source>
</evidence>
<feature type="signal peptide" evidence="4">
    <location>
        <begin position="1"/>
        <end position="15"/>
    </location>
</feature>
<sequence>MRTISFLALATPALAFMTPMPVTERNVMRMTAEKSSSPLSLGNVVKGFATASMFFNFATMPLTSMPESALAKSGEGPKQSVFGLGGDAASSPFVQDVPTYSPYSPYGTGENALFKALNADDVKLYTSKVTESKKRVDKIAKYLEKKQWEEVRTELTRQMYDLRRSGQKLAENKQSPEASKALKSLFQDIEDLTVASRRKQVDVSQAAYSRAQADFDAFLKAL</sequence>
<keyword evidence="4" id="KW-0732">Signal</keyword>
<dbReference type="GO" id="GO:0015979">
    <property type="term" value="P:photosynthesis"/>
    <property type="evidence" value="ECO:0007669"/>
    <property type="project" value="InterPro"/>
</dbReference>
<dbReference type="SUPFAM" id="SSF101112">
    <property type="entry name" value="Oxygen-evolving enhancer protein 3"/>
    <property type="match status" value="1"/>
</dbReference>
<evidence type="ECO:0000256" key="2">
    <source>
        <dbReference type="ARBA" id="ARBA00023078"/>
    </source>
</evidence>
<dbReference type="GO" id="GO:0005509">
    <property type="term" value="F:calcium ion binding"/>
    <property type="evidence" value="ECO:0007669"/>
    <property type="project" value="InterPro"/>
</dbReference>
<accession>A0A4D9CXP9</accession>